<proteinExistence type="predicted"/>
<dbReference type="AlphaFoldDB" id="A0A2P5F2S6"/>
<gene>
    <name evidence="2" type="ORF">TorRG33x02_121650</name>
</gene>
<evidence type="ECO:0000313" key="3">
    <source>
        <dbReference type="Proteomes" id="UP000237000"/>
    </source>
</evidence>
<dbReference type="EMBL" id="JXTC01000069">
    <property type="protein sequence ID" value="PON92093.1"/>
    <property type="molecule type" value="Genomic_DNA"/>
</dbReference>
<name>A0A2P5F2S6_TREOI</name>
<comment type="caution">
    <text evidence="2">The sequence shown here is derived from an EMBL/GenBank/DDBJ whole genome shotgun (WGS) entry which is preliminary data.</text>
</comment>
<feature type="region of interest" description="Disordered" evidence="1">
    <location>
        <begin position="73"/>
        <end position="95"/>
    </location>
</feature>
<organism evidence="2 3">
    <name type="scientific">Trema orientale</name>
    <name type="common">Charcoal tree</name>
    <name type="synonym">Celtis orientalis</name>
    <dbReference type="NCBI Taxonomy" id="63057"/>
    <lineage>
        <taxon>Eukaryota</taxon>
        <taxon>Viridiplantae</taxon>
        <taxon>Streptophyta</taxon>
        <taxon>Embryophyta</taxon>
        <taxon>Tracheophyta</taxon>
        <taxon>Spermatophyta</taxon>
        <taxon>Magnoliopsida</taxon>
        <taxon>eudicotyledons</taxon>
        <taxon>Gunneridae</taxon>
        <taxon>Pentapetalae</taxon>
        <taxon>rosids</taxon>
        <taxon>fabids</taxon>
        <taxon>Rosales</taxon>
        <taxon>Cannabaceae</taxon>
        <taxon>Trema</taxon>
    </lineage>
</organism>
<evidence type="ECO:0000256" key="1">
    <source>
        <dbReference type="SAM" id="MobiDB-lite"/>
    </source>
</evidence>
<reference evidence="3" key="1">
    <citation type="submission" date="2016-06" db="EMBL/GenBank/DDBJ databases">
        <title>Parallel loss of symbiosis genes in relatives of nitrogen-fixing non-legume Parasponia.</title>
        <authorList>
            <person name="Van Velzen R."/>
            <person name="Holmer R."/>
            <person name="Bu F."/>
            <person name="Rutten L."/>
            <person name="Van Zeijl A."/>
            <person name="Liu W."/>
            <person name="Santuari L."/>
            <person name="Cao Q."/>
            <person name="Sharma T."/>
            <person name="Shen D."/>
            <person name="Roswanjaya Y."/>
            <person name="Wardhani T."/>
            <person name="Kalhor M.S."/>
            <person name="Jansen J."/>
            <person name="Van den Hoogen J."/>
            <person name="Gungor B."/>
            <person name="Hartog M."/>
            <person name="Hontelez J."/>
            <person name="Verver J."/>
            <person name="Yang W.-C."/>
            <person name="Schijlen E."/>
            <person name="Repin R."/>
            <person name="Schilthuizen M."/>
            <person name="Schranz E."/>
            <person name="Heidstra R."/>
            <person name="Miyata K."/>
            <person name="Fedorova E."/>
            <person name="Kohlen W."/>
            <person name="Bisseling T."/>
            <person name="Smit S."/>
            <person name="Geurts R."/>
        </authorList>
    </citation>
    <scope>NUCLEOTIDE SEQUENCE [LARGE SCALE GENOMIC DNA]</scope>
    <source>
        <strain evidence="3">cv. RG33-2</strain>
    </source>
</reference>
<dbReference type="InParanoid" id="A0A2P5F2S6"/>
<accession>A0A2P5F2S6</accession>
<dbReference type="Proteomes" id="UP000237000">
    <property type="component" value="Unassembled WGS sequence"/>
</dbReference>
<protein>
    <submittedName>
        <fullName evidence="2">Uncharacterized protein</fullName>
    </submittedName>
</protein>
<keyword evidence="3" id="KW-1185">Reference proteome</keyword>
<evidence type="ECO:0000313" key="2">
    <source>
        <dbReference type="EMBL" id="PON92093.1"/>
    </source>
</evidence>
<feature type="non-terminal residue" evidence="2">
    <location>
        <position position="1"/>
    </location>
</feature>
<sequence length="119" mass="13452">KKQPPLNPIPVGTWKVRALEKEVGKVEGASSSSRAEEKLKKQKNQFNGFTTTTTRSKQLGSVYCTVHSFRAHQNDRTHKAKRNPKHTVPLPLSLTPHPRYFPSLSNFHSHFPSSSSPFF</sequence>